<reference evidence="2" key="1">
    <citation type="submission" date="2018-03" db="EMBL/GenBank/DDBJ databases">
        <authorList>
            <person name="Batty M. E."/>
            <person name="Batty M E."/>
        </authorList>
    </citation>
    <scope>NUCLEOTIDE SEQUENCE [LARGE SCALE GENOMIC DNA]</scope>
</reference>
<evidence type="ECO:0000313" key="2">
    <source>
        <dbReference type="Proteomes" id="UP000244992"/>
    </source>
</evidence>
<organism evidence="1 2">
    <name type="scientific">Orientia tsutsugamushi</name>
    <name type="common">Rickettsia tsutsugamushi</name>
    <dbReference type="NCBI Taxonomy" id="784"/>
    <lineage>
        <taxon>Bacteria</taxon>
        <taxon>Pseudomonadati</taxon>
        <taxon>Pseudomonadota</taxon>
        <taxon>Alphaproteobacteria</taxon>
        <taxon>Rickettsiales</taxon>
        <taxon>Rickettsiaceae</taxon>
        <taxon>Rickettsieae</taxon>
        <taxon>Orientia</taxon>
    </lineage>
</organism>
<evidence type="ECO:0000313" key="1">
    <source>
        <dbReference type="EMBL" id="SPR04154.1"/>
    </source>
</evidence>
<dbReference type="AlphaFoldDB" id="A0A2U3QT67"/>
<sequence>METLTADEVKKNFRMVFQHKVNNILGIENMTLIDNLKLIRVDNLNTNIALALCNEEREFLAESKARYLINAGVIKPNSKKSQAMVDKDLLYWLRVSYSIEEYSFLYYGI</sequence>
<dbReference type="Proteomes" id="UP000244992">
    <property type="component" value="Chromosome I"/>
</dbReference>
<accession>A0A2U3QT67</accession>
<name>A0A2U3QT67_ORITS</name>
<protein>
    <submittedName>
        <fullName evidence="1">Uncharacterized protein</fullName>
    </submittedName>
</protein>
<proteinExistence type="predicted"/>
<gene>
    <name evidence="1" type="ORF">KATO_00393</name>
</gene>
<dbReference type="EMBL" id="LS398550">
    <property type="protein sequence ID" value="SPR04154.1"/>
    <property type="molecule type" value="Genomic_DNA"/>
</dbReference>